<dbReference type="RefSeq" id="XP_062622791.1">
    <property type="nucleotide sequence ID" value="XM_062766806.1"/>
</dbReference>
<evidence type="ECO:0000256" key="1">
    <source>
        <dbReference type="SAM" id="MobiDB-lite"/>
    </source>
</evidence>
<accession>A0AAF0Y286</accession>
<reference evidence="2" key="1">
    <citation type="submission" date="2023-10" db="EMBL/GenBank/DDBJ databases">
        <authorList>
            <person name="Noh H."/>
        </authorList>
    </citation>
    <scope>NUCLEOTIDE SEQUENCE</scope>
    <source>
        <strain evidence="2">DUCC4014</strain>
    </source>
</reference>
<dbReference type="AlphaFoldDB" id="A0AAF0Y286"/>
<dbReference type="Proteomes" id="UP000827549">
    <property type="component" value="Chromosome 1"/>
</dbReference>
<feature type="compositionally biased region" description="Low complexity" evidence="1">
    <location>
        <begin position="29"/>
        <end position="39"/>
    </location>
</feature>
<feature type="compositionally biased region" description="Basic and acidic residues" evidence="1">
    <location>
        <begin position="105"/>
        <end position="130"/>
    </location>
</feature>
<name>A0AAF0Y286_9TREE</name>
<feature type="region of interest" description="Disordered" evidence="1">
    <location>
        <begin position="13"/>
        <end position="137"/>
    </location>
</feature>
<protein>
    <submittedName>
        <fullName evidence="2">Uncharacterized protein</fullName>
    </submittedName>
</protein>
<keyword evidence="3" id="KW-1185">Reference proteome</keyword>
<organism evidence="2 3">
    <name type="scientific">Vanrija pseudolonga</name>
    <dbReference type="NCBI Taxonomy" id="143232"/>
    <lineage>
        <taxon>Eukaryota</taxon>
        <taxon>Fungi</taxon>
        <taxon>Dikarya</taxon>
        <taxon>Basidiomycota</taxon>
        <taxon>Agaricomycotina</taxon>
        <taxon>Tremellomycetes</taxon>
        <taxon>Trichosporonales</taxon>
        <taxon>Trichosporonaceae</taxon>
        <taxon>Vanrija</taxon>
    </lineage>
</organism>
<proteinExistence type="predicted"/>
<gene>
    <name evidence="2" type="primary">Ppp1r7</name>
    <name evidence="2" type="ORF">LOC62_01G000377</name>
</gene>
<dbReference type="GeneID" id="87803636"/>
<evidence type="ECO:0000313" key="3">
    <source>
        <dbReference type="Proteomes" id="UP000827549"/>
    </source>
</evidence>
<evidence type="ECO:0000313" key="2">
    <source>
        <dbReference type="EMBL" id="WOO76759.1"/>
    </source>
</evidence>
<dbReference type="EMBL" id="CP086714">
    <property type="protein sequence ID" value="WOO76759.1"/>
    <property type="molecule type" value="Genomic_DNA"/>
</dbReference>
<sequence>MPDDGPLLAAAAVAAAPARHAQNSDAVHSPQSGESSGPGELRGERGMIGLMSSSTALQRHASGARSHSPQRAEAEAIGLARVDSMPVSSGCWQGQSGSGSGQMGHARDEEPVGSRGVRVADPRRGVEAYDRSTGLVL</sequence>